<dbReference type="PANTHER" id="PTHR15111:SF0">
    <property type="entry name" value="UNCONVENTIONAL PREFOLDIN RPB5 INTERACTOR 1"/>
    <property type="match status" value="1"/>
</dbReference>
<evidence type="ECO:0000256" key="3">
    <source>
        <dbReference type="ARBA" id="ARBA00038295"/>
    </source>
</evidence>
<comment type="similarity">
    <text evidence="3">Belongs to the RNA polymerase II subunit 5-mediating protein family.</text>
</comment>
<dbReference type="InterPro" id="IPR004127">
    <property type="entry name" value="Prefoldin_subunit_alpha"/>
</dbReference>
<proteinExistence type="inferred from homology"/>
<dbReference type="PANTHER" id="PTHR15111">
    <property type="entry name" value="RNA POLYMERASE II SUBUNIT 5-MEDIATING PROTEIN NNX3"/>
    <property type="match status" value="1"/>
</dbReference>
<dbReference type="SUPFAM" id="SSF46579">
    <property type="entry name" value="Prefoldin"/>
    <property type="match status" value="1"/>
</dbReference>
<dbReference type="Proteomes" id="UP001168990">
    <property type="component" value="Unassembled WGS sequence"/>
</dbReference>
<evidence type="ECO:0008006" key="7">
    <source>
        <dbReference type="Google" id="ProtNLM"/>
    </source>
</evidence>
<dbReference type="CDD" id="cd23159">
    <property type="entry name" value="Prefoldin_URI1"/>
    <property type="match status" value="1"/>
</dbReference>
<dbReference type="EMBL" id="JAQQBS010000001">
    <property type="protein sequence ID" value="KAK0177490.1"/>
    <property type="molecule type" value="Genomic_DNA"/>
</dbReference>
<protein>
    <recommendedName>
        <fullName evidence="7">Unconventional prefoldin RPB5 interactor</fullName>
    </recommendedName>
</protein>
<dbReference type="Gene3D" id="1.10.287.370">
    <property type="match status" value="1"/>
</dbReference>
<organism evidence="5 6">
    <name type="scientific">Microctonus aethiopoides</name>
    <dbReference type="NCBI Taxonomy" id="144406"/>
    <lineage>
        <taxon>Eukaryota</taxon>
        <taxon>Metazoa</taxon>
        <taxon>Ecdysozoa</taxon>
        <taxon>Arthropoda</taxon>
        <taxon>Hexapoda</taxon>
        <taxon>Insecta</taxon>
        <taxon>Pterygota</taxon>
        <taxon>Neoptera</taxon>
        <taxon>Endopterygota</taxon>
        <taxon>Hymenoptera</taxon>
        <taxon>Apocrita</taxon>
        <taxon>Ichneumonoidea</taxon>
        <taxon>Braconidae</taxon>
        <taxon>Euphorinae</taxon>
        <taxon>Microctonus</taxon>
    </lineage>
</organism>
<dbReference type="InterPro" id="IPR009053">
    <property type="entry name" value="Prefoldin"/>
</dbReference>
<dbReference type="AlphaFoldDB" id="A0AA39KXL3"/>
<dbReference type="InterPro" id="IPR052255">
    <property type="entry name" value="RNA_pol_II_subunit5-mediator"/>
</dbReference>
<evidence type="ECO:0000256" key="4">
    <source>
        <dbReference type="SAM" id="MobiDB-lite"/>
    </source>
</evidence>
<evidence type="ECO:0000313" key="5">
    <source>
        <dbReference type="EMBL" id="KAK0177490.1"/>
    </source>
</evidence>
<dbReference type="GO" id="GO:0005634">
    <property type="term" value="C:nucleus"/>
    <property type="evidence" value="ECO:0007669"/>
    <property type="project" value="UniProtKB-SubCell"/>
</dbReference>
<name>A0AA39KXL3_9HYME</name>
<dbReference type="GO" id="GO:0003682">
    <property type="term" value="F:chromatin binding"/>
    <property type="evidence" value="ECO:0007669"/>
    <property type="project" value="TreeGrafter"/>
</dbReference>
<evidence type="ECO:0000256" key="1">
    <source>
        <dbReference type="ARBA" id="ARBA00004123"/>
    </source>
</evidence>
<dbReference type="Pfam" id="PF02996">
    <property type="entry name" value="Prefoldin"/>
    <property type="match status" value="1"/>
</dbReference>
<evidence type="ECO:0000256" key="2">
    <source>
        <dbReference type="ARBA" id="ARBA00023242"/>
    </source>
</evidence>
<dbReference type="GO" id="GO:0003714">
    <property type="term" value="F:transcription corepressor activity"/>
    <property type="evidence" value="ECO:0007669"/>
    <property type="project" value="TreeGrafter"/>
</dbReference>
<keyword evidence="2" id="KW-0539">Nucleus</keyword>
<sequence>MDFENSETNPQQIFNQALTEHINYNAKQVETWCEYKKRHEKVIEGLQLFPQDLSLSCMVPIGKRALMRGKLTHTNEIMVCLGSGYFAKYTAPQAIALCNRRIIKANGMLERLEKEKYLLELRQKIPDSFDLFGNESRKDLIEHWDDEKIKDWRVEHRKREKEYKKRLAELKNEKPQELVTEEDIFKKLDALELQEELEDELIRLENERENSPDDDEYFDESEVDSESYSSDYSEEATNEVCEKKSLKINHRLEILNNVNKNKSDMNSSQILDSTSNTSTKKIINCLSIDGMKSDDLICESEFFESDKSVKGTKIKERKVAFAEPQVKYFSNEEEMETSTEKRRLSVIEQRLYEYSKEDDESEDESDEDEVIRIHFKHSDKDTNIQTVDGNAISSPKDIYKIIPGPKSILKKTLDHSNYIKQSTIVNNSTTEDESEVDTEPLSAYNTIVKEVKEHVIDTVATTITELPADERPVSKFKLARAALKK</sequence>
<gene>
    <name evidence="5" type="ORF">PV328_001540</name>
</gene>
<comment type="caution">
    <text evidence="5">The sequence shown here is derived from an EMBL/GenBank/DDBJ whole genome shotgun (WGS) entry which is preliminary data.</text>
</comment>
<dbReference type="GO" id="GO:0019212">
    <property type="term" value="F:phosphatase inhibitor activity"/>
    <property type="evidence" value="ECO:0007669"/>
    <property type="project" value="TreeGrafter"/>
</dbReference>
<dbReference type="GO" id="GO:0000122">
    <property type="term" value="P:negative regulation of transcription by RNA polymerase II"/>
    <property type="evidence" value="ECO:0007669"/>
    <property type="project" value="TreeGrafter"/>
</dbReference>
<feature type="compositionally biased region" description="Acidic residues" evidence="4">
    <location>
        <begin position="212"/>
        <end position="225"/>
    </location>
</feature>
<keyword evidence="6" id="KW-1185">Reference proteome</keyword>
<accession>A0AA39KXL3</accession>
<evidence type="ECO:0000313" key="6">
    <source>
        <dbReference type="Proteomes" id="UP001168990"/>
    </source>
</evidence>
<comment type="subcellular location">
    <subcellularLocation>
        <location evidence="1">Nucleus</location>
    </subcellularLocation>
</comment>
<reference evidence="5" key="2">
    <citation type="submission" date="2023-03" db="EMBL/GenBank/DDBJ databases">
        <authorList>
            <person name="Inwood S.N."/>
            <person name="Skelly J.G."/>
            <person name="Guhlin J."/>
            <person name="Harrop T.W.R."/>
            <person name="Goldson S.G."/>
            <person name="Dearden P.K."/>
        </authorList>
    </citation>
    <scope>NUCLEOTIDE SEQUENCE</scope>
    <source>
        <strain evidence="5">Irish</strain>
        <tissue evidence="5">Whole body</tissue>
    </source>
</reference>
<reference evidence="5" key="1">
    <citation type="journal article" date="2023" name="bioRxiv">
        <title>Scaffold-level genome assemblies of two parasitoid biocontrol wasps reveal the parthenogenesis mechanism and an associated novel virus.</title>
        <authorList>
            <person name="Inwood S."/>
            <person name="Skelly J."/>
            <person name="Guhlin J."/>
            <person name="Harrop T."/>
            <person name="Goldson S."/>
            <person name="Dearden P."/>
        </authorList>
    </citation>
    <scope>NUCLEOTIDE SEQUENCE</scope>
    <source>
        <strain evidence="5">Irish</strain>
        <tissue evidence="5">Whole body</tissue>
    </source>
</reference>
<feature type="region of interest" description="Disordered" evidence="4">
    <location>
        <begin position="204"/>
        <end position="235"/>
    </location>
</feature>